<protein>
    <submittedName>
        <fullName evidence="1">Cof-type HAD-IIB family hydrolase</fullName>
    </submittedName>
</protein>
<dbReference type="STRING" id="1686286.GCA_900092335_00609"/>
<keyword evidence="2" id="KW-1185">Reference proteome</keyword>
<keyword evidence="1" id="KW-0378">Hydrolase</keyword>
<dbReference type="Gene3D" id="3.40.50.1000">
    <property type="entry name" value="HAD superfamily/HAD-like"/>
    <property type="match status" value="1"/>
</dbReference>
<dbReference type="InterPro" id="IPR000150">
    <property type="entry name" value="Cof"/>
</dbReference>
<dbReference type="RefSeq" id="WP_066486023.1">
    <property type="nucleotide sequence ID" value="NZ_JADPQA010000016.1"/>
</dbReference>
<dbReference type="GeneID" id="79851937"/>
<dbReference type="InterPro" id="IPR023214">
    <property type="entry name" value="HAD_sf"/>
</dbReference>
<dbReference type="GO" id="GO:0005829">
    <property type="term" value="C:cytosol"/>
    <property type="evidence" value="ECO:0007669"/>
    <property type="project" value="TreeGrafter"/>
</dbReference>
<reference evidence="1 2" key="1">
    <citation type="submission" date="2019-06" db="EMBL/GenBank/DDBJ databases">
        <title>Draft genome of C. phoceense Strain 272.</title>
        <authorList>
            <person name="Pacheco L.G.C."/>
            <person name="Barberis C.M."/>
            <person name="Almuzara M.N."/>
            <person name="Traglia G.M."/>
            <person name="Santos C.S."/>
            <person name="Rocha D.J.P.G."/>
            <person name="Aguiar E.R.G.R."/>
            <person name="Vay C.A."/>
        </authorList>
    </citation>
    <scope>NUCLEOTIDE SEQUENCE [LARGE SCALE GENOMIC DNA]</scope>
    <source>
        <strain evidence="1 2">272</strain>
    </source>
</reference>
<dbReference type="NCBIfam" id="TIGR00099">
    <property type="entry name" value="Cof-subfamily"/>
    <property type="match status" value="1"/>
</dbReference>
<name>A0A540R655_9CORY</name>
<gene>
    <name evidence="1" type="ORF">EJK80_10350</name>
</gene>
<dbReference type="GO" id="GO:0016791">
    <property type="term" value="F:phosphatase activity"/>
    <property type="evidence" value="ECO:0007669"/>
    <property type="project" value="TreeGrafter"/>
</dbReference>
<dbReference type="Proteomes" id="UP000318080">
    <property type="component" value="Unassembled WGS sequence"/>
</dbReference>
<dbReference type="SFLD" id="SFLDG01140">
    <property type="entry name" value="C2.B:_Phosphomannomutase_and_P"/>
    <property type="match status" value="1"/>
</dbReference>
<proteinExistence type="predicted"/>
<sequence>MIIFLDVDGTLVNYSNEIPPSAAAAVRAARANGHAVLLNTGRSRAEIPQFLWDLGVDGLVGANGGYVELNGTEIYRHSLSAQQTAEIVDWLTARGCEFYLECNAGLFASPGFEEAAQGPMAAYQAAKGREPVPVTVAFHGMVFGEQLARLQARDDVNKISYILGSYADFEETAQRFPELENHTWGGAGATALFGDLAPAGVSKQSAVAAVLDHLHAQPSDAAAFGDAAIDLTMFAACGTSVAMGNAPADVQAAATMVTDDVDEDGLAHAFEKLGLV</sequence>
<dbReference type="GO" id="GO:0000287">
    <property type="term" value="F:magnesium ion binding"/>
    <property type="evidence" value="ECO:0007669"/>
    <property type="project" value="TreeGrafter"/>
</dbReference>
<evidence type="ECO:0000313" key="2">
    <source>
        <dbReference type="Proteomes" id="UP000318080"/>
    </source>
</evidence>
<dbReference type="Gene3D" id="3.30.1240.10">
    <property type="match status" value="1"/>
</dbReference>
<dbReference type="PANTHER" id="PTHR10000">
    <property type="entry name" value="PHOSPHOSERINE PHOSPHATASE"/>
    <property type="match status" value="1"/>
</dbReference>
<dbReference type="InterPro" id="IPR036412">
    <property type="entry name" value="HAD-like_sf"/>
</dbReference>
<organism evidence="1 2">
    <name type="scientific">Corynebacterium phoceense</name>
    <dbReference type="NCBI Taxonomy" id="1686286"/>
    <lineage>
        <taxon>Bacteria</taxon>
        <taxon>Bacillati</taxon>
        <taxon>Actinomycetota</taxon>
        <taxon>Actinomycetes</taxon>
        <taxon>Mycobacteriales</taxon>
        <taxon>Corynebacteriaceae</taxon>
        <taxon>Corynebacterium</taxon>
    </lineage>
</organism>
<comment type="caution">
    <text evidence="1">The sequence shown here is derived from an EMBL/GenBank/DDBJ whole genome shotgun (WGS) entry which is preliminary data.</text>
</comment>
<dbReference type="AlphaFoldDB" id="A0A540R655"/>
<dbReference type="SUPFAM" id="SSF56784">
    <property type="entry name" value="HAD-like"/>
    <property type="match status" value="1"/>
</dbReference>
<dbReference type="PROSITE" id="PS01228">
    <property type="entry name" value="COF_1"/>
    <property type="match status" value="1"/>
</dbReference>
<dbReference type="Pfam" id="PF08282">
    <property type="entry name" value="Hydrolase_3"/>
    <property type="match status" value="1"/>
</dbReference>
<dbReference type="EMBL" id="VHIR01000016">
    <property type="protein sequence ID" value="TQE42904.1"/>
    <property type="molecule type" value="Genomic_DNA"/>
</dbReference>
<accession>A0A540R655</accession>
<dbReference type="PANTHER" id="PTHR10000:SF25">
    <property type="entry name" value="PHOSPHATASE YKRA-RELATED"/>
    <property type="match status" value="1"/>
</dbReference>
<evidence type="ECO:0000313" key="1">
    <source>
        <dbReference type="EMBL" id="TQE42904.1"/>
    </source>
</evidence>
<dbReference type="SFLD" id="SFLDS00003">
    <property type="entry name" value="Haloacid_Dehalogenase"/>
    <property type="match status" value="1"/>
</dbReference>